<dbReference type="Gene3D" id="1.10.530.10">
    <property type="match status" value="1"/>
</dbReference>
<feature type="region of interest" description="Disordered" evidence="2">
    <location>
        <begin position="614"/>
        <end position="656"/>
    </location>
</feature>
<feature type="domain" description="Transglycosylase SLT" evidence="4">
    <location>
        <begin position="880"/>
        <end position="986"/>
    </location>
</feature>
<dbReference type="InterPro" id="IPR008258">
    <property type="entry name" value="Transglycosylase_SLT_dom_1"/>
</dbReference>
<dbReference type="SUPFAM" id="SSF53955">
    <property type="entry name" value="Lysozyme-like"/>
    <property type="match status" value="1"/>
</dbReference>
<feature type="region of interest" description="Disordered" evidence="2">
    <location>
        <begin position="30"/>
        <end position="49"/>
    </location>
</feature>
<dbReference type="Proteomes" id="UP000249169">
    <property type="component" value="Unassembled WGS sequence"/>
</dbReference>
<dbReference type="OrthoDB" id="5525175at2"/>
<dbReference type="InterPro" id="IPR000189">
    <property type="entry name" value="Transglyc_AS"/>
</dbReference>
<evidence type="ECO:0000259" key="4">
    <source>
        <dbReference type="Pfam" id="PF01464"/>
    </source>
</evidence>
<name>A0A328C606_9DELT</name>
<dbReference type="Pfam" id="PF13432">
    <property type="entry name" value="TPR_16"/>
    <property type="match status" value="3"/>
</dbReference>
<proteinExistence type="inferred from homology"/>
<protein>
    <recommendedName>
        <fullName evidence="4">Transglycosylase SLT domain-containing protein</fullName>
    </recommendedName>
</protein>
<dbReference type="PANTHER" id="PTHR37423">
    <property type="entry name" value="SOLUBLE LYTIC MUREIN TRANSGLYCOSYLASE-RELATED"/>
    <property type="match status" value="1"/>
</dbReference>
<evidence type="ECO:0000256" key="1">
    <source>
        <dbReference type="ARBA" id="ARBA00007734"/>
    </source>
</evidence>
<feature type="chain" id="PRO_5016324524" description="Transglycosylase SLT domain-containing protein" evidence="3">
    <location>
        <begin position="33"/>
        <end position="1042"/>
    </location>
</feature>
<gene>
    <name evidence="5" type="ORF">DL240_12325</name>
</gene>
<evidence type="ECO:0000256" key="2">
    <source>
        <dbReference type="SAM" id="MobiDB-lite"/>
    </source>
</evidence>
<evidence type="ECO:0000256" key="3">
    <source>
        <dbReference type="SAM" id="SignalP"/>
    </source>
</evidence>
<evidence type="ECO:0000313" key="5">
    <source>
        <dbReference type="EMBL" id="RAL21637.1"/>
    </source>
</evidence>
<dbReference type="EMBL" id="QHKO01000005">
    <property type="protein sequence ID" value="RAL21637.1"/>
    <property type="molecule type" value="Genomic_DNA"/>
</dbReference>
<organism evidence="5 6">
    <name type="scientific">Lujinxingia litoralis</name>
    <dbReference type="NCBI Taxonomy" id="2211119"/>
    <lineage>
        <taxon>Bacteria</taxon>
        <taxon>Deltaproteobacteria</taxon>
        <taxon>Bradymonadales</taxon>
        <taxon>Lujinxingiaceae</taxon>
        <taxon>Lujinxingia</taxon>
    </lineage>
</organism>
<dbReference type="InterPro" id="IPR011990">
    <property type="entry name" value="TPR-like_helical_dom_sf"/>
</dbReference>
<accession>A0A328C606</accession>
<dbReference type="SUPFAM" id="SSF48452">
    <property type="entry name" value="TPR-like"/>
    <property type="match status" value="2"/>
</dbReference>
<reference evidence="5 6" key="1">
    <citation type="submission" date="2018-05" db="EMBL/GenBank/DDBJ databases">
        <title>Lujinxingia marina gen. nov. sp. nov., a new facultative anaerobic member of the class Deltaproteobacteria, and proposal of Lujinxingaceae fam. nov.</title>
        <authorList>
            <person name="Li C.-M."/>
        </authorList>
    </citation>
    <scope>NUCLEOTIDE SEQUENCE [LARGE SCALE GENOMIC DNA]</scope>
    <source>
        <strain evidence="5 6">B210</strain>
    </source>
</reference>
<dbReference type="PANTHER" id="PTHR37423:SF2">
    <property type="entry name" value="MEMBRANE-BOUND LYTIC MUREIN TRANSGLYCOSYLASE C"/>
    <property type="match status" value="1"/>
</dbReference>
<feature type="compositionally biased region" description="Basic and acidic residues" evidence="2">
    <location>
        <begin position="634"/>
        <end position="644"/>
    </location>
</feature>
<comment type="similarity">
    <text evidence="1">Belongs to the transglycosylase Slt family.</text>
</comment>
<dbReference type="PROSITE" id="PS00922">
    <property type="entry name" value="TRANSGLYCOSYLASE"/>
    <property type="match status" value="1"/>
</dbReference>
<dbReference type="GO" id="GO:0000270">
    <property type="term" value="P:peptidoglycan metabolic process"/>
    <property type="evidence" value="ECO:0007669"/>
    <property type="project" value="InterPro"/>
</dbReference>
<dbReference type="CDD" id="cd13401">
    <property type="entry name" value="Slt70-like"/>
    <property type="match status" value="1"/>
</dbReference>
<keyword evidence="6" id="KW-1185">Reference proteome</keyword>
<keyword evidence="3" id="KW-0732">Signal</keyword>
<dbReference type="AlphaFoldDB" id="A0A328C606"/>
<dbReference type="Gene3D" id="1.25.40.10">
    <property type="entry name" value="Tetratricopeptide repeat domain"/>
    <property type="match status" value="3"/>
</dbReference>
<dbReference type="GO" id="GO:0008933">
    <property type="term" value="F:peptidoglycan lytic transglycosylase activity"/>
    <property type="evidence" value="ECO:0007669"/>
    <property type="project" value="InterPro"/>
</dbReference>
<comment type="caution">
    <text evidence="5">The sequence shown here is derived from an EMBL/GenBank/DDBJ whole genome shotgun (WGS) entry which is preliminary data.</text>
</comment>
<sequence>MTRRPPASRLAAGALAATALALLVFGSGSAPAQDHERGDDTLASTAGAPQRSALDRAQELLDHSTTRATRAAEICADTDASRNQAREHLLWQRPEQAATLLDEILTTECAHPDDRHHRTLFQRAYLAYTRGDHAAALAALDAIDDRTPIDDYVDYLRALNLQALERHAEASRALGQVFARKQSPLIWRARALQAETLVAASLHEEAAPVLDQIAETFPDYPRRHIILYLQGRTREALGEHEAAARAYQQAWFEFPYKDEGARSQERLHELQAQGVSIAPIPPEDLLKRFRQLRVDKFWPLAHQLLSELLETHKTPTGDSAFENEILLEIALNRYYSHHFEDSLPFFEEARRRFESGNQAGFSKRTLYRFHSFALARVERFDEAIEALETLYRGESQRDLLEALAGFYEQHGRYQEALAAYDRLYSNSRKRGWHFTYLLYKSERFEEAYENLQRLAERSRGQNRAKYLYWTARTLERSGNDAEARLIFDDIAQAYPTSYYGLQARGRVLDQEQRTRSSQTTIAQADRVLESSDDLFEAFDEAAFYGFGASPQPYVDPRAAQLSGDLPIHGPYRRDQNEPYFSQPCDPADDGCTPTPELPPRLGLRWNVARPLLDPSTLRGVAPDRSRDEIDDSDRDNISGLDDRNAPQARVPAGPVNFAHPPSRVRYNAEARIYWQGRYDSDLAFVNYARGQMIGPAPATIDAYDDDTHHGGLARAVEEAGELFPNLERALWLWEAGWTTEARRVIRDVSLEFRGLSRRARAGSSPVELPYMRWGHYIDNRPPRRQAQLWGMTSEELRFPVAESSAAKRAQISRQQTIVDRRRRLDTVLVDAFQEVGDYHLVRRHALGNTWWLRRAPEGEARRYWMMAYPRAFPEKVIPLARQHNVNPYMIWALMLVESSFNPDSLSRADALGLLQVIPRTGLKIAELFGDEDFGPYDLLEEDNAIAHGIFYFSRLVQKFHGQELFAFAGYNGGPHRVGAWLEMRGHQIPLDEFIEEIPYAEARGYAKKVLRFVNLYLRIYEDGQPLYVGQNIRQDYREMPNF</sequence>
<feature type="signal peptide" evidence="3">
    <location>
        <begin position="1"/>
        <end position="32"/>
    </location>
</feature>
<evidence type="ECO:0000313" key="6">
    <source>
        <dbReference type="Proteomes" id="UP000249169"/>
    </source>
</evidence>
<dbReference type="InterPro" id="IPR023346">
    <property type="entry name" value="Lysozyme-like_dom_sf"/>
</dbReference>
<dbReference type="GO" id="GO:0016020">
    <property type="term" value="C:membrane"/>
    <property type="evidence" value="ECO:0007669"/>
    <property type="project" value="InterPro"/>
</dbReference>
<dbReference type="RefSeq" id="WP_111730202.1">
    <property type="nucleotide sequence ID" value="NZ_QHKO01000005.1"/>
</dbReference>
<dbReference type="Pfam" id="PF01464">
    <property type="entry name" value="SLT"/>
    <property type="match status" value="1"/>
</dbReference>